<keyword evidence="6" id="KW-0210">Decarboxylase</keyword>
<name>A0A7S2UVQ5_9STRA</name>
<comment type="catalytic activity">
    <reaction evidence="9">
        <text>oxaloacetate + ATP = phosphoenolpyruvate + ADP + CO2</text>
        <dbReference type="Rhea" id="RHEA:18617"/>
        <dbReference type="ChEBI" id="CHEBI:16452"/>
        <dbReference type="ChEBI" id="CHEBI:16526"/>
        <dbReference type="ChEBI" id="CHEBI:30616"/>
        <dbReference type="ChEBI" id="CHEBI:58702"/>
        <dbReference type="ChEBI" id="CHEBI:456216"/>
        <dbReference type="EC" id="4.1.1.49"/>
    </reaction>
</comment>
<dbReference type="SUPFAM" id="SSF53795">
    <property type="entry name" value="PEP carboxykinase-like"/>
    <property type="match status" value="1"/>
</dbReference>
<organism evidence="10">
    <name type="scientific">Fibrocapsa japonica</name>
    <dbReference type="NCBI Taxonomy" id="94617"/>
    <lineage>
        <taxon>Eukaryota</taxon>
        <taxon>Sar</taxon>
        <taxon>Stramenopiles</taxon>
        <taxon>Ochrophyta</taxon>
        <taxon>Raphidophyceae</taxon>
        <taxon>Chattonellales</taxon>
        <taxon>Chattonellaceae</taxon>
        <taxon>Fibrocapsa</taxon>
    </lineage>
</organism>
<dbReference type="AlphaFoldDB" id="A0A7S2UVQ5"/>
<dbReference type="HAMAP" id="MF_00453">
    <property type="entry name" value="PEPCK_ATP"/>
    <property type="match status" value="1"/>
</dbReference>
<evidence type="ECO:0000256" key="4">
    <source>
        <dbReference type="ARBA" id="ARBA00022432"/>
    </source>
</evidence>
<dbReference type="GO" id="GO:0005524">
    <property type="term" value="F:ATP binding"/>
    <property type="evidence" value="ECO:0007669"/>
    <property type="project" value="UniProtKB-KW"/>
</dbReference>
<dbReference type="Gene3D" id="3.90.228.20">
    <property type="match status" value="1"/>
</dbReference>
<dbReference type="GO" id="GO:0004612">
    <property type="term" value="F:phosphoenolpyruvate carboxykinase (ATP) activity"/>
    <property type="evidence" value="ECO:0007669"/>
    <property type="project" value="UniProtKB-EC"/>
</dbReference>
<dbReference type="GO" id="GO:0005829">
    <property type="term" value="C:cytosol"/>
    <property type="evidence" value="ECO:0007669"/>
    <property type="project" value="TreeGrafter"/>
</dbReference>
<dbReference type="Gene3D" id="3.40.449.10">
    <property type="entry name" value="Phosphoenolpyruvate Carboxykinase, domain 1"/>
    <property type="match status" value="1"/>
</dbReference>
<dbReference type="NCBIfam" id="NF006819">
    <property type="entry name" value="PRK09344.1-1"/>
    <property type="match status" value="1"/>
</dbReference>
<keyword evidence="7" id="KW-0067">ATP-binding</keyword>
<accession>A0A7S2UVQ5</accession>
<keyword evidence="8" id="KW-0456">Lyase</keyword>
<dbReference type="UniPathway" id="UPA00138"/>
<dbReference type="GO" id="GO:0006094">
    <property type="term" value="P:gluconeogenesis"/>
    <property type="evidence" value="ECO:0007669"/>
    <property type="project" value="UniProtKB-UniPathway"/>
</dbReference>
<evidence type="ECO:0000256" key="9">
    <source>
        <dbReference type="ARBA" id="ARBA00047371"/>
    </source>
</evidence>
<dbReference type="PIRSF" id="PIRSF006294">
    <property type="entry name" value="PEP_crbxkin"/>
    <property type="match status" value="1"/>
</dbReference>
<keyword evidence="4" id="KW-0312">Gluconeogenesis</keyword>
<reference evidence="10" key="1">
    <citation type="submission" date="2021-01" db="EMBL/GenBank/DDBJ databases">
        <authorList>
            <person name="Corre E."/>
            <person name="Pelletier E."/>
            <person name="Niang G."/>
            <person name="Scheremetjew M."/>
            <person name="Finn R."/>
            <person name="Kale V."/>
            <person name="Holt S."/>
            <person name="Cochrane G."/>
            <person name="Meng A."/>
            <person name="Brown T."/>
            <person name="Cohen L."/>
        </authorList>
    </citation>
    <scope>NUCLEOTIDE SEQUENCE</scope>
    <source>
        <strain evidence="10">CCMP1661</strain>
    </source>
</reference>
<proteinExistence type="inferred from homology"/>
<evidence type="ECO:0000256" key="6">
    <source>
        <dbReference type="ARBA" id="ARBA00022793"/>
    </source>
</evidence>
<dbReference type="EMBL" id="HBHR01001208">
    <property type="protein sequence ID" value="CAD9857899.1"/>
    <property type="molecule type" value="Transcribed_RNA"/>
</dbReference>
<dbReference type="NCBIfam" id="NF006820">
    <property type="entry name" value="PRK09344.1-2"/>
    <property type="match status" value="1"/>
</dbReference>
<evidence type="ECO:0000256" key="7">
    <source>
        <dbReference type="ARBA" id="ARBA00022840"/>
    </source>
</evidence>
<dbReference type="Gene3D" id="2.170.8.10">
    <property type="entry name" value="Phosphoenolpyruvate Carboxykinase, domain 2"/>
    <property type="match status" value="1"/>
</dbReference>
<evidence type="ECO:0000256" key="5">
    <source>
        <dbReference type="ARBA" id="ARBA00022741"/>
    </source>
</evidence>
<evidence type="ECO:0000256" key="1">
    <source>
        <dbReference type="ARBA" id="ARBA00004742"/>
    </source>
</evidence>
<keyword evidence="5" id="KW-0547">Nucleotide-binding</keyword>
<dbReference type="InterPro" id="IPR001272">
    <property type="entry name" value="PEP_carboxykinase_ATP"/>
</dbReference>
<comment type="pathway">
    <text evidence="1">Carbohydrate biosynthesis; gluconeogenesis.</text>
</comment>
<dbReference type="NCBIfam" id="TIGR00224">
    <property type="entry name" value="pckA"/>
    <property type="match status" value="1"/>
</dbReference>
<dbReference type="NCBIfam" id="NF006821">
    <property type="entry name" value="PRK09344.1-3"/>
    <property type="match status" value="1"/>
</dbReference>
<protein>
    <recommendedName>
        <fullName evidence="3">phosphoenolpyruvate carboxykinase (ATP)</fullName>
        <ecNumber evidence="3">4.1.1.49</ecNumber>
    </recommendedName>
</protein>
<evidence type="ECO:0000256" key="3">
    <source>
        <dbReference type="ARBA" id="ARBA00012363"/>
    </source>
</evidence>
<comment type="similarity">
    <text evidence="2">Belongs to the phosphoenolpyruvate carboxykinase (ATP) family.</text>
</comment>
<dbReference type="PANTHER" id="PTHR30031">
    <property type="entry name" value="PHOSPHOENOLPYRUVATE CARBOXYKINASE ATP"/>
    <property type="match status" value="1"/>
</dbReference>
<gene>
    <name evidence="10" type="ORF">FJAP1339_LOCUS415</name>
</gene>
<evidence type="ECO:0000256" key="8">
    <source>
        <dbReference type="ARBA" id="ARBA00023239"/>
    </source>
</evidence>
<dbReference type="Pfam" id="PF01293">
    <property type="entry name" value="PEPCK_ATP"/>
    <property type="match status" value="1"/>
</dbReference>
<evidence type="ECO:0000313" key="10">
    <source>
        <dbReference type="EMBL" id="CAD9857899.1"/>
    </source>
</evidence>
<dbReference type="PROSITE" id="PS00532">
    <property type="entry name" value="PEPCK_ATP"/>
    <property type="match status" value="1"/>
</dbReference>
<dbReference type="PANTHER" id="PTHR30031:SF0">
    <property type="entry name" value="PHOSPHOENOLPYRUVATE CARBOXYKINASE (ATP)"/>
    <property type="match status" value="1"/>
</dbReference>
<dbReference type="SUPFAM" id="SSF68923">
    <property type="entry name" value="PEP carboxykinase N-terminal domain"/>
    <property type="match status" value="1"/>
</dbReference>
<sequence length="559" mass="61879">MNKLVAASATLKPLLAPRSAFAGLAVRFMSTPCEKYNLTSIGIHTPTTIFHNLSYPEIALHEAHYKEGHFVSNGTFAVDTGIFTGRSPKDKYVVKNEGADQVDWNNINQPISEEIWADMKANTLEYMNKAERLYVYDCFCGTNKKTRKAIRFLFEKAWQMHFVKNMFIRPSVDELADFKPDFQVINSCGTVNPKWKEHGLNSDVYAAFNLKENLAVIGGTYYGGENKKGIFALMNYTLPQEGIMSMHCSANKGMETGDTCLFFGLSGTGKTTLSADPSRYLIGDDEHGWDDDGIFNFEQGCYAKTINLSEENEPDIYRAIKPDALLENNFIVPETNWPDFANTSKTQNGRVSYPIYHIPNFEPSGSGTHPANCVFLTCDAFGVLPPVSRLSDEQAVYHFLSGYTAKVAGTERGINEPTATFSAGFGAAFLTLHPTKYADLLVQKLKKHGTKTWLVNTGWSGGSAGVGERMSIKVTRKCISGILDGSINGASFVKDDLFGFEYPTALPGVPDGVLTPKETWADKAAYDETAKKLANMFVDNYKKYQKPGMTDYSVYGPQV</sequence>
<evidence type="ECO:0000256" key="2">
    <source>
        <dbReference type="ARBA" id="ARBA00006052"/>
    </source>
</evidence>
<dbReference type="InterPro" id="IPR008210">
    <property type="entry name" value="PEP_carboxykinase_N"/>
</dbReference>
<dbReference type="EC" id="4.1.1.49" evidence="3"/>
<dbReference type="InterPro" id="IPR013035">
    <property type="entry name" value="PEP_carboxykinase_C"/>
</dbReference>
<dbReference type="InterPro" id="IPR015994">
    <property type="entry name" value="PEPCK_ATP_CS"/>
</dbReference>